<dbReference type="AlphaFoldDB" id="A0AAD8ENU4"/>
<dbReference type="EMBL" id="JASPKZ010001977">
    <property type="protein sequence ID" value="KAJ9596624.1"/>
    <property type="molecule type" value="Genomic_DNA"/>
</dbReference>
<accession>A0AAD8ENU4</accession>
<evidence type="ECO:0000256" key="1">
    <source>
        <dbReference type="SAM" id="MobiDB-lite"/>
    </source>
</evidence>
<reference evidence="2" key="1">
    <citation type="journal article" date="2023" name="IScience">
        <title>Live-bearing cockroach genome reveals convergent evolutionary mechanisms linked to viviparity in insects and beyond.</title>
        <authorList>
            <person name="Fouks B."/>
            <person name="Harrison M.C."/>
            <person name="Mikhailova A.A."/>
            <person name="Marchal E."/>
            <person name="English S."/>
            <person name="Carruthers M."/>
            <person name="Jennings E.C."/>
            <person name="Chiamaka E.L."/>
            <person name="Frigard R.A."/>
            <person name="Pippel M."/>
            <person name="Attardo G.M."/>
            <person name="Benoit J.B."/>
            <person name="Bornberg-Bauer E."/>
            <person name="Tobe S.S."/>
        </authorList>
    </citation>
    <scope>NUCLEOTIDE SEQUENCE</scope>
    <source>
        <strain evidence="2">Stay&amp;Tobe</strain>
    </source>
</reference>
<sequence length="66" mass="7675">QNQIIPKSNVEEQQNQKPEKFQEKCDKIHKPEMTIICNENLISSVSATIITNLSCFRRSNYPNCHL</sequence>
<evidence type="ECO:0000313" key="3">
    <source>
        <dbReference type="Proteomes" id="UP001233999"/>
    </source>
</evidence>
<feature type="region of interest" description="Disordered" evidence="1">
    <location>
        <begin position="1"/>
        <end position="24"/>
    </location>
</feature>
<gene>
    <name evidence="2" type="ORF">L9F63_012321</name>
</gene>
<keyword evidence="3" id="KW-1185">Reference proteome</keyword>
<proteinExistence type="predicted"/>
<feature type="compositionally biased region" description="Polar residues" evidence="1">
    <location>
        <begin position="1"/>
        <end position="16"/>
    </location>
</feature>
<organism evidence="2 3">
    <name type="scientific">Diploptera punctata</name>
    <name type="common">Pacific beetle cockroach</name>
    <dbReference type="NCBI Taxonomy" id="6984"/>
    <lineage>
        <taxon>Eukaryota</taxon>
        <taxon>Metazoa</taxon>
        <taxon>Ecdysozoa</taxon>
        <taxon>Arthropoda</taxon>
        <taxon>Hexapoda</taxon>
        <taxon>Insecta</taxon>
        <taxon>Pterygota</taxon>
        <taxon>Neoptera</taxon>
        <taxon>Polyneoptera</taxon>
        <taxon>Dictyoptera</taxon>
        <taxon>Blattodea</taxon>
        <taxon>Blaberoidea</taxon>
        <taxon>Blaberidae</taxon>
        <taxon>Diplopterinae</taxon>
        <taxon>Diploptera</taxon>
    </lineage>
</organism>
<dbReference type="Proteomes" id="UP001233999">
    <property type="component" value="Unassembled WGS sequence"/>
</dbReference>
<protein>
    <submittedName>
        <fullName evidence="2">Uncharacterized protein</fullName>
    </submittedName>
</protein>
<feature type="non-terminal residue" evidence="2">
    <location>
        <position position="66"/>
    </location>
</feature>
<evidence type="ECO:0000313" key="2">
    <source>
        <dbReference type="EMBL" id="KAJ9596624.1"/>
    </source>
</evidence>
<comment type="caution">
    <text evidence="2">The sequence shown here is derived from an EMBL/GenBank/DDBJ whole genome shotgun (WGS) entry which is preliminary data.</text>
</comment>
<feature type="non-terminal residue" evidence="2">
    <location>
        <position position="1"/>
    </location>
</feature>
<reference evidence="2" key="2">
    <citation type="submission" date="2023-05" db="EMBL/GenBank/DDBJ databases">
        <authorList>
            <person name="Fouks B."/>
        </authorList>
    </citation>
    <scope>NUCLEOTIDE SEQUENCE</scope>
    <source>
        <strain evidence="2">Stay&amp;Tobe</strain>
        <tissue evidence="2">Testes</tissue>
    </source>
</reference>
<name>A0AAD8ENU4_DIPPU</name>